<accession>A0A5B0QMN4</accession>
<dbReference type="AlphaFoldDB" id="A0A5B0QMN4"/>
<evidence type="ECO:0000313" key="2">
    <source>
        <dbReference type="EMBL" id="KAA1114527.1"/>
    </source>
</evidence>
<evidence type="ECO:0000256" key="1">
    <source>
        <dbReference type="SAM" id="MobiDB-lite"/>
    </source>
</evidence>
<dbReference type="EMBL" id="VSWC01000014">
    <property type="protein sequence ID" value="KAA1114527.1"/>
    <property type="molecule type" value="Genomic_DNA"/>
</dbReference>
<feature type="compositionally biased region" description="Polar residues" evidence="1">
    <location>
        <begin position="1"/>
        <end position="10"/>
    </location>
</feature>
<evidence type="ECO:0000313" key="3">
    <source>
        <dbReference type="Proteomes" id="UP000324748"/>
    </source>
</evidence>
<sequence>MLRRSPTSVLSWRGRGDKSQVSNTTTKSAVFSCSTRLSYDIRCTSCAAESFETFLPRPPDPVPFHPVPVWKCDYRLFLSRPGPGQFLPLRFLLEPGEPTKLVDSLPHPSPSSFSSSSFSSSCSPPYGRLVSSTQLRSPLPPAPPQSPHISRHQEESLGQKTQTQVLGSTSFRRIRDSQRRRKSRET</sequence>
<protein>
    <submittedName>
        <fullName evidence="2">Uncharacterized protein</fullName>
    </submittedName>
</protein>
<proteinExistence type="predicted"/>
<feature type="compositionally biased region" description="Polar residues" evidence="1">
    <location>
        <begin position="158"/>
        <end position="169"/>
    </location>
</feature>
<feature type="compositionally biased region" description="Low complexity" evidence="1">
    <location>
        <begin position="113"/>
        <end position="125"/>
    </location>
</feature>
<gene>
    <name evidence="2" type="ORF">PGT21_012612</name>
</gene>
<comment type="caution">
    <text evidence="2">The sequence shown here is derived from an EMBL/GenBank/DDBJ whole genome shotgun (WGS) entry which is preliminary data.</text>
</comment>
<organism evidence="2 3">
    <name type="scientific">Puccinia graminis f. sp. tritici</name>
    <dbReference type="NCBI Taxonomy" id="56615"/>
    <lineage>
        <taxon>Eukaryota</taxon>
        <taxon>Fungi</taxon>
        <taxon>Dikarya</taxon>
        <taxon>Basidiomycota</taxon>
        <taxon>Pucciniomycotina</taxon>
        <taxon>Pucciniomycetes</taxon>
        <taxon>Pucciniales</taxon>
        <taxon>Pucciniaceae</taxon>
        <taxon>Puccinia</taxon>
    </lineage>
</organism>
<reference evidence="2 3" key="1">
    <citation type="submission" date="2019-05" db="EMBL/GenBank/DDBJ databases">
        <title>Emergence of the Ug99 lineage of the wheat stem rust pathogen through somatic hybridization.</title>
        <authorList>
            <person name="Li F."/>
            <person name="Upadhyaya N.M."/>
            <person name="Sperschneider J."/>
            <person name="Matny O."/>
            <person name="Nguyen-Phuc H."/>
            <person name="Mago R."/>
            <person name="Raley C."/>
            <person name="Miller M.E."/>
            <person name="Silverstein K.A.T."/>
            <person name="Henningsen E."/>
            <person name="Hirsch C.D."/>
            <person name="Visser B."/>
            <person name="Pretorius Z.A."/>
            <person name="Steffenson B.J."/>
            <person name="Schwessinger B."/>
            <person name="Dodds P.N."/>
            <person name="Figueroa M."/>
        </authorList>
    </citation>
    <scope>NUCLEOTIDE SEQUENCE [LARGE SCALE GENOMIC DNA]</scope>
    <source>
        <strain evidence="2">21-0</strain>
    </source>
</reference>
<feature type="region of interest" description="Disordered" evidence="1">
    <location>
        <begin position="113"/>
        <end position="186"/>
    </location>
</feature>
<name>A0A5B0QMN4_PUCGR</name>
<keyword evidence="3" id="KW-1185">Reference proteome</keyword>
<dbReference type="Proteomes" id="UP000324748">
    <property type="component" value="Unassembled WGS sequence"/>
</dbReference>
<feature type="region of interest" description="Disordered" evidence="1">
    <location>
        <begin position="1"/>
        <end position="21"/>
    </location>
</feature>